<dbReference type="PANTHER" id="PTHR47964">
    <property type="entry name" value="ATP-DEPENDENT DNA HELICASE HOMOLOG RECG, CHLOROPLASTIC"/>
    <property type="match status" value="1"/>
</dbReference>
<dbReference type="InterPro" id="IPR001650">
    <property type="entry name" value="Helicase_C-like"/>
</dbReference>
<dbReference type="GO" id="GO:0005524">
    <property type="term" value="F:ATP binding"/>
    <property type="evidence" value="ECO:0007669"/>
    <property type="project" value="UniProtKB-KW"/>
</dbReference>
<evidence type="ECO:0000259" key="9">
    <source>
        <dbReference type="PROSITE" id="PS51192"/>
    </source>
</evidence>
<keyword evidence="5" id="KW-0067">ATP-binding</keyword>
<evidence type="ECO:0000256" key="6">
    <source>
        <dbReference type="ARBA" id="ARBA00023125"/>
    </source>
</evidence>
<dbReference type="Gene3D" id="3.40.50.300">
    <property type="entry name" value="P-loop containing nucleotide triphosphate hydrolases"/>
    <property type="match status" value="2"/>
</dbReference>
<dbReference type="GO" id="GO:0003677">
    <property type="term" value="F:DNA binding"/>
    <property type="evidence" value="ECO:0007669"/>
    <property type="project" value="UniProtKB-KW"/>
</dbReference>
<gene>
    <name evidence="11" type="ORF">GYA27_04125</name>
</gene>
<keyword evidence="1" id="KW-0547">Nucleotide-binding</keyword>
<feature type="domain" description="Helicase ATP-binding" evidence="9">
    <location>
        <begin position="276"/>
        <end position="429"/>
    </location>
</feature>
<dbReference type="SMART" id="SM00490">
    <property type="entry name" value="HELICc"/>
    <property type="match status" value="1"/>
</dbReference>
<dbReference type="GO" id="GO:0016787">
    <property type="term" value="F:hydrolase activity"/>
    <property type="evidence" value="ECO:0007669"/>
    <property type="project" value="UniProtKB-KW"/>
</dbReference>
<dbReference type="SMART" id="SM00487">
    <property type="entry name" value="DEXDc"/>
    <property type="match status" value="1"/>
</dbReference>
<dbReference type="Gene3D" id="2.40.50.140">
    <property type="entry name" value="Nucleic acid-binding proteins"/>
    <property type="match status" value="1"/>
</dbReference>
<dbReference type="SUPFAM" id="SSF52540">
    <property type="entry name" value="P-loop containing nucleoside triphosphate hydrolases"/>
    <property type="match status" value="2"/>
</dbReference>
<dbReference type="InterPro" id="IPR047112">
    <property type="entry name" value="RecG/Mfd"/>
</dbReference>
<dbReference type="InterPro" id="IPR011545">
    <property type="entry name" value="DEAD/DEAH_box_helicase_dom"/>
</dbReference>
<dbReference type="PANTHER" id="PTHR47964:SF1">
    <property type="entry name" value="ATP-DEPENDENT DNA HELICASE HOMOLOG RECG, CHLOROPLASTIC"/>
    <property type="match status" value="1"/>
</dbReference>
<dbReference type="InterPro" id="IPR014001">
    <property type="entry name" value="Helicase_ATP-bd"/>
</dbReference>
<feature type="coiled-coil region" evidence="8">
    <location>
        <begin position="626"/>
        <end position="653"/>
    </location>
</feature>
<dbReference type="Proteomes" id="UP000526033">
    <property type="component" value="Unassembled WGS sequence"/>
</dbReference>
<evidence type="ECO:0000256" key="5">
    <source>
        <dbReference type="ARBA" id="ARBA00022840"/>
    </source>
</evidence>
<dbReference type="GO" id="GO:0006281">
    <property type="term" value="P:DNA repair"/>
    <property type="evidence" value="ECO:0007669"/>
    <property type="project" value="UniProtKB-KW"/>
</dbReference>
<evidence type="ECO:0000256" key="8">
    <source>
        <dbReference type="SAM" id="Coils"/>
    </source>
</evidence>
<dbReference type="Pfam" id="PF00271">
    <property type="entry name" value="Helicase_C"/>
    <property type="match status" value="1"/>
</dbReference>
<dbReference type="PROSITE" id="PS51194">
    <property type="entry name" value="HELICASE_CTER"/>
    <property type="match status" value="1"/>
</dbReference>
<organism evidence="11 12">
    <name type="scientific">candidate division WWE3 bacterium</name>
    <dbReference type="NCBI Taxonomy" id="2053526"/>
    <lineage>
        <taxon>Bacteria</taxon>
        <taxon>Katanobacteria</taxon>
    </lineage>
</organism>
<dbReference type="AlphaFoldDB" id="A0A7X9HI81"/>
<evidence type="ECO:0000256" key="4">
    <source>
        <dbReference type="ARBA" id="ARBA00022806"/>
    </source>
</evidence>
<evidence type="ECO:0000259" key="10">
    <source>
        <dbReference type="PROSITE" id="PS51194"/>
    </source>
</evidence>
<name>A0A7X9HI81_UNCKA</name>
<dbReference type="Pfam" id="PF17191">
    <property type="entry name" value="RecG_wedge"/>
    <property type="match status" value="1"/>
</dbReference>
<keyword evidence="4 11" id="KW-0347">Helicase</keyword>
<dbReference type="Pfam" id="PF00270">
    <property type="entry name" value="DEAD"/>
    <property type="match status" value="1"/>
</dbReference>
<sequence length="671" mass="75969">MLTPDAPIQVVPKIGPKYKELLEKLGIQTVSDLLYHFPFRYDDFAKVKLIKDVIAGEHVTVQGVLSPVNNIFTRNGKKLTRAEIVDRSGKLPIIWFNQHYIKNSLIPGKRYYLSGVITLFDKKPAVISPELEPVSENNIHTGRLVPVYPETYGVSSKWLRARINDIVSPKNTRIVMPEIIPNKILDKYNLEKLEDSLLNIHFPANPDEAEKARERFGFEEMFIELLNVEKRKQEWTKIQKGRSIKINAAELNKLYKTLPFKLTESQNKAIAEILQDLITETPMNRLLEGDVGSGKTVVALSAAFATYLSGLRTIYLAPTEILANQHFNTFKSYLEYFGVSVGIATGSHKENLDKADIVIGTHALLHTNKHNNVGLVIIDEQHRFGVEQRGKLLELAKEHLIPNLLTLTATPIPRTLALTLYGDLDISVLESPMERKRKVETKVLPENKREDTYKRISQNLVPTFIVCPLIDPSESETMENVKSAQAEYEAVKKYIPSDKIGLLHGRMKPQEKQSVIDAFARGKIKVLVATPVIEVGIDIPDATVMIIESGERYGLASLHQLRGRVGRNGQKAYCIVFMSNYSKTGYERLKNLETVEDGVKLAEIDLRTRGEGDIFSTLQHGYKRFKVASLDNLKMLENAKKAAEETYADLDKYPLLKEKLKNSENRFIRNN</sequence>
<protein>
    <submittedName>
        <fullName evidence="11">ATP-dependent DNA helicase RecG</fullName>
    </submittedName>
</protein>
<keyword evidence="3" id="KW-0378">Hydrolase</keyword>
<evidence type="ECO:0000313" key="11">
    <source>
        <dbReference type="EMBL" id="NMB70359.1"/>
    </source>
</evidence>
<dbReference type="PROSITE" id="PS51192">
    <property type="entry name" value="HELICASE_ATP_BIND_1"/>
    <property type="match status" value="1"/>
</dbReference>
<evidence type="ECO:0000256" key="3">
    <source>
        <dbReference type="ARBA" id="ARBA00022801"/>
    </source>
</evidence>
<dbReference type="InterPro" id="IPR012340">
    <property type="entry name" value="NA-bd_OB-fold"/>
</dbReference>
<dbReference type="InterPro" id="IPR033454">
    <property type="entry name" value="RecG_wedge"/>
</dbReference>
<dbReference type="GO" id="GO:0003678">
    <property type="term" value="F:DNA helicase activity"/>
    <property type="evidence" value="ECO:0007669"/>
    <property type="project" value="TreeGrafter"/>
</dbReference>
<dbReference type="SUPFAM" id="SSF50249">
    <property type="entry name" value="Nucleic acid-binding proteins"/>
    <property type="match status" value="1"/>
</dbReference>
<evidence type="ECO:0000256" key="1">
    <source>
        <dbReference type="ARBA" id="ARBA00022741"/>
    </source>
</evidence>
<proteinExistence type="predicted"/>
<keyword evidence="6" id="KW-0238">DNA-binding</keyword>
<keyword evidence="7" id="KW-0234">DNA repair</keyword>
<accession>A0A7X9HI81</accession>
<dbReference type="CDD" id="cd04488">
    <property type="entry name" value="RecG_wedge_OBF"/>
    <property type="match status" value="1"/>
</dbReference>
<dbReference type="InterPro" id="IPR027417">
    <property type="entry name" value="P-loop_NTPase"/>
</dbReference>
<evidence type="ECO:0000256" key="7">
    <source>
        <dbReference type="ARBA" id="ARBA00023204"/>
    </source>
</evidence>
<dbReference type="EMBL" id="JAAZNL010000050">
    <property type="protein sequence ID" value="NMB70359.1"/>
    <property type="molecule type" value="Genomic_DNA"/>
</dbReference>
<comment type="caution">
    <text evidence="11">The sequence shown here is derived from an EMBL/GenBank/DDBJ whole genome shotgun (WGS) entry which is preliminary data.</text>
</comment>
<evidence type="ECO:0000256" key="2">
    <source>
        <dbReference type="ARBA" id="ARBA00022763"/>
    </source>
</evidence>
<feature type="domain" description="Helicase C-terminal" evidence="10">
    <location>
        <begin position="448"/>
        <end position="612"/>
    </location>
</feature>
<reference evidence="11 12" key="1">
    <citation type="journal article" date="2020" name="Biotechnol. Biofuels">
        <title>New insights from the biogas microbiome by comprehensive genome-resolved metagenomics of nearly 1600 species originating from multiple anaerobic digesters.</title>
        <authorList>
            <person name="Campanaro S."/>
            <person name="Treu L."/>
            <person name="Rodriguez-R L.M."/>
            <person name="Kovalovszki A."/>
            <person name="Ziels R.M."/>
            <person name="Maus I."/>
            <person name="Zhu X."/>
            <person name="Kougias P.G."/>
            <person name="Basile A."/>
            <person name="Luo G."/>
            <person name="Schluter A."/>
            <person name="Konstantinidis K.T."/>
            <person name="Angelidaki I."/>
        </authorList>
    </citation>
    <scope>NUCLEOTIDE SEQUENCE [LARGE SCALE GENOMIC DNA]</scope>
    <source>
        <strain evidence="11">AS27yjCOA_165</strain>
    </source>
</reference>
<evidence type="ECO:0000313" key="12">
    <source>
        <dbReference type="Proteomes" id="UP000526033"/>
    </source>
</evidence>
<keyword evidence="8" id="KW-0175">Coiled coil</keyword>
<keyword evidence="2" id="KW-0227">DNA damage</keyword>